<reference evidence="2" key="1">
    <citation type="submission" date="2015-08" db="EMBL/GenBank/DDBJ databases">
        <title>Complete Genome Sequence of Azospirillum thiophilum BV-S.</title>
        <authorList>
            <person name="Fomenkov A."/>
            <person name="Vincze T."/>
            <person name="Grabovich M."/>
            <person name="Dubinina G."/>
            <person name="Orlova M."/>
            <person name="Belousova E."/>
            <person name="Roberts R.J."/>
        </authorList>
    </citation>
    <scope>NUCLEOTIDE SEQUENCE [LARGE SCALE GENOMIC DNA]</scope>
    <source>
        <strain evidence="2">BV-S</strain>
    </source>
</reference>
<evidence type="ECO:0000313" key="2">
    <source>
        <dbReference type="Proteomes" id="UP000069935"/>
    </source>
</evidence>
<accession>A0AAC8ZWQ8</accession>
<protein>
    <submittedName>
        <fullName evidence="1">Uncharacterized protein</fullName>
    </submittedName>
</protein>
<keyword evidence="2" id="KW-1185">Reference proteome</keyword>
<evidence type="ECO:0000313" key="1">
    <source>
        <dbReference type="EMBL" id="ALG75146.1"/>
    </source>
</evidence>
<sequence>MAGFFTDINEVANEGDQNPCEVTSNAAFAGTAPLTSLLTTPLEDRAVSTRLGAVDNPVVIEFEWEYLIDLAYAGLLHVNLWQESFCRMEAFADAGRTEKVADTRYPNGRDRRVIPGLYDPRTLQPGLPNWLRGGLRNKDFRLYTTNIHANVSLCRARVVRWSLWGGAYQPDGTDDTVYRVGLGWAGDGLTITRHAPGSGDGVKTNTELTETPGGGTWAEPGIRKRTATIDLAQVNEGVRDKLFDAAHRAGNEKPIVWLPDVTSPEKCFRYGGLFRRVGDHAHKYIPPQFASTTIDLVEWRE</sequence>
<name>A0AAC8ZWQ8_9PROT</name>
<gene>
    <name evidence="1" type="ORF">AL072_29835</name>
</gene>
<dbReference type="RefSeq" id="WP_045585097.1">
    <property type="nucleotide sequence ID" value="NZ_CP012406.1"/>
</dbReference>
<reference evidence="1 2" key="2">
    <citation type="journal article" date="2016" name="Genome Announc.">
        <title>Complete Genome Sequence of a Strain of Azospirillum thiophilum Isolated from a Sulfide Spring.</title>
        <authorList>
            <person name="Fomenkov A."/>
            <person name="Vincze T."/>
            <person name="Grabovich M."/>
            <person name="Anton B.P."/>
            <person name="Dubinina G."/>
            <person name="Orlova M."/>
            <person name="Belousova E."/>
            <person name="Roberts R.J."/>
        </authorList>
    </citation>
    <scope>NUCLEOTIDE SEQUENCE [LARGE SCALE GENOMIC DNA]</scope>
    <source>
        <strain evidence="1 2">BV-S</strain>
    </source>
</reference>
<dbReference type="Proteomes" id="UP000069935">
    <property type="component" value="Chromosome 6"/>
</dbReference>
<organism evidence="1 2">
    <name type="scientific">Azospirillum thiophilum</name>
    <dbReference type="NCBI Taxonomy" id="528244"/>
    <lineage>
        <taxon>Bacteria</taxon>
        <taxon>Pseudomonadati</taxon>
        <taxon>Pseudomonadota</taxon>
        <taxon>Alphaproteobacteria</taxon>
        <taxon>Rhodospirillales</taxon>
        <taxon>Azospirillaceae</taxon>
        <taxon>Azospirillum</taxon>
    </lineage>
</organism>
<proteinExistence type="predicted"/>
<dbReference type="AlphaFoldDB" id="A0AAC8ZWQ8"/>
<dbReference type="KEGG" id="ati:AL072_29835"/>
<dbReference type="EMBL" id="CP012406">
    <property type="protein sequence ID" value="ALG75146.1"/>
    <property type="molecule type" value="Genomic_DNA"/>
</dbReference>